<keyword evidence="5" id="KW-0408">Iron</keyword>
<reference evidence="9 10" key="2">
    <citation type="submission" date="2020-03" db="EMBL/GenBank/DDBJ databases">
        <authorList>
            <person name="Ichikawa N."/>
            <person name="Kimura A."/>
            <person name="Kitahashi Y."/>
            <person name="Uohara A."/>
        </authorList>
    </citation>
    <scope>NUCLEOTIDE SEQUENCE [LARGE SCALE GENOMIC DNA]</scope>
    <source>
        <strain evidence="9 10">NBRC 105367</strain>
    </source>
</reference>
<dbReference type="SUPFAM" id="SSF54862">
    <property type="entry name" value="4Fe-4S ferredoxins"/>
    <property type="match status" value="1"/>
</dbReference>
<protein>
    <recommendedName>
        <fullName evidence="8">4Fe-4S ferredoxin-type domain-containing protein</fullName>
    </recommendedName>
</protein>
<keyword evidence="3" id="KW-0479">Metal-binding</keyword>
<feature type="domain" description="4Fe-4S ferredoxin-type" evidence="8">
    <location>
        <begin position="28"/>
        <end position="56"/>
    </location>
</feature>
<dbReference type="AlphaFoldDB" id="A0A6F8YCX9"/>
<dbReference type="InterPro" id="IPR017896">
    <property type="entry name" value="4Fe4S_Fe-S-bd"/>
</dbReference>
<keyword evidence="4" id="KW-0249">Electron transport</keyword>
<evidence type="ECO:0000313" key="10">
    <source>
        <dbReference type="Proteomes" id="UP000503011"/>
    </source>
</evidence>
<dbReference type="KEGG" id="psuu:Psuf_011920"/>
<name>A0A6F8YCX9_9ACTN</name>
<dbReference type="Proteomes" id="UP000503011">
    <property type="component" value="Chromosome"/>
</dbReference>
<keyword evidence="7" id="KW-0003">3Fe-4S</keyword>
<evidence type="ECO:0000256" key="1">
    <source>
        <dbReference type="ARBA" id="ARBA00001927"/>
    </source>
</evidence>
<dbReference type="Pfam" id="PF13459">
    <property type="entry name" value="Fer4_15"/>
    <property type="match status" value="1"/>
</dbReference>
<keyword evidence="10" id="KW-1185">Reference proteome</keyword>
<dbReference type="EMBL" id="AP022871">
    <property type="protein sequence ID" value="BCB83879.1"/>
    <property type="molecule type" value="Genomic_DNA"/>
</dbReference>
<evidence type="ECO:0000256" key="7">
    <source>
        <dbReference type="ARBA" id="ARBA00023291"/>
    </source>
</evidence>
<evidence type="ECO:0000256" key="6">
    <source>
        <dbReference type="ARBA" id="ARBA00023014"/>
    </source>
</evidence>
<dbReference type="GO" id="GO:0051538">
    <property type="term" value="F:3 iron, 4 sulfur cluster binding"/>
    <property type="evidence" value="ECO:0007669"/>
    <property type="project" value="UniProtKB-KW"/>
</dbReference>
<comment type="cofactor">
    <cofactor evidence="1">
        <name>[3Fe-4S] cluster</name>
        <dbReference type="ChEBI" id="CHEBI:21137"/>
    </cofactor>
</comment>
<proteinExistence type="predicted"/>
<dbReference type="PANTHER" id="PTHR36923">
    <property type="entry name" value="FERREDOXIN"/>
    <property type="match status" value="1"/>
</dbReference>
<organism evidence="9 10">
    <name type="scientific">Phytohabitans suffuscus</name>
    <dbReference type="NCBI Taxonomy" id="624315"/>
    <lineage>
        <taxon>Bacteria</taxon>
        <taxon>Bacillati</taxon>
        <taxon>Actinomycetota</taxon>
        <taxon>Actinomycetes</taxon>
        <taxon>Micromonosporales</taxon>
        <taxon>Micromonosporaceae</taxon>
    </lineage>
</organism>
<evidence type="ECO:0000313" key="9">
    <source>
        <dbReference type="EMBL" id="BCB83879.1"/>
    </source>
</evidence>
<keyword evidence="2" id="KW-0813">Transport</keyword>
<reference evidence="9 10" key="1">
    <citation type="submission" date="2020-03" db="EMBL/GenBank/DDBJ databases">
        <title>Whole genome shotgun sequence of Phytohabitans suffuscus NBRC 105367.</title>
        <authorList>
            <person name="Komaki H."/>
            <person name="Tamura T."/>
        </authorList>
    </citation>
    <scope>NUCLEOTIDE SEQUENCE [LARGE SCALE GENOMIC DNA]</scope>
    <source>
        <strain evidence="9 10">NBRC 105367</strain>
    </source>
</reference>
<evidence type="ECO:0000256" key="2">
    <source>
        <dbReference type="ARBA" id="ARBA00022448"/>
    </source>
</evidence>
<evidence type="ECO:0000256" key="5">
    <source>
        <dbReference type="ARBA" id="ARBA00023004"/>
    </source>
</evidence>
<accession>A0A6F8YCX9</accession>
<dbReference type="GO" id="GO:0046872">
    <property type="term" value="F:metal ion binding"/>
    <property type="evidence" value="ECO:0007669"/>
    <property type="project" value="UniProtKB-KW"/>
</dbReference>
<sequence length="95" mass="10222">MQYALLPRADLPRTLRNVRSCSFRGTPVRVRVDPERCQGHGVCVVTAPALFDFQDDGKAVAAARELEVADLDGARAAEASCPELAIAIEGKLRTA</sequence>
<dbReference type="InterPro" id="IPR051269">
    <property type="entry name" value="Fe-S_cluster_ET"/>
</dbReference>
<dbReference type="PANTHER" id="PTHR36923:SF3">
    <property type="entry name" value="FERREDOXIN"/>
    <property type="match status" value="1"/>
</dbReference>
<evidence type="ECO:0000259" key="8">
    <source>
        <dbReference type="PROSITE" id="PS51379"/>
    </source>
</evidence>
<dbReference type="PROSITE" id="PS51379">
    <property type="entry name" value="4FE4S_FER_2"/>
    <property type="match status" value="1"/>
</dbReference>
<evidence type="ECO:0000256" key="3">
    <source>
        <dbReference type="ARBA" id="ARBA00022723"/>
    </source>
</evidence>
<keyword evidence="6" id="KW-0411">Iron-sulfur</keyword>
<gene>
    <name evidence="9" type="ORF">Psuf_011920</name>
</gene>
<dbReference type="Gene3D" id="3.30.70.20">
    <property type="match status" value="1"/>
</dbReference>
<evidence type="ECO:0000256" key="4">
    <source>
        <dbReference type="ARBA" id="ARBA00022982"/>
    </source>
</evidence>